<dbReference type="HOGENOM" id="CLU_1771288_0_0_1"/>
<evidence type="ECO:0000313" key="3">
    <source>
        <dbReference type="EnsemblPlants" id="KQK90543"/>
    </source>
</evidence>
<dbReference type="AlphaFoldDB" id="K4AGA9"/>
<evidence type="ECO:0008006" key="5">
    <source>
        <dbReference type="Google" id="ProtNLM"/>
    </source>
</evidence>
<keyword evidence="2" id="KW-0732">Signal</keyword>
<dbReference type="EMBL" id="AGNK02005945">
    <property type="status" value="NOT_ANNOTATED_CDS"/>
    <property type="molecule type" value="Genomic_DNA"/>
</dbReference>
<sequence>MRFVSLILAVAVAAERQATSNVRGRGAAATAQPTAPQAHRDRASTLYFGGCSSIHVSIHPPVHPPIRYSRQDKKSPGAPAIPLPSFVPVASRATQQRLAACVRRRPPPQGVADPGGRAGGSGMIDGGEAAHRSAALWVHKSEMFLLH</sequence>
<dbReference type="Gramene" id="KQK90543">
    <property type="protein sequence ID" value="KQK90543"/>
    <property type="gene ID" value="SETIT_037916mg"/>
</dbReference>
<feature type="signal peptide" evidence="2">
    <location>
        <begin position="1"/>
        <end position="18"/>
    </location>
</feature>
<accession>K4AGA9</accession>
<dbReference type="Proteomes" id="UP000004995">
    <property type="component" value="Unassembled WGS sequence"/>
</dbReference>
<keyword evidence="4" id="KW-1185">Reference proteome</keyword>
<protein>
    <recommendedName>
        <fullName evidence="5">Secreted protein</fullName>
    </recommendedName>
</protein>
<feature type="chain" id="PRO_5010128983" description="Secreted protein" evidence="2">
    <location>
        <begin position="19"/>
        <end position="147"/>
    </location>
</feature>
<evidence type="ECO:0000256" key="2">
    <source>
        <dbReference type="SAM" id="SignalP"/>
    </source>
</evidence>
<reference evidence="4" key="1">
    <citation type="journal article" date="2012" name="Nat. Biotechnol.">
        <title>Reference genome sequence of the model plant Setaria.</title>
        <authorList>
            <person name="Bennetzen J.L."/>
            <person name="Schmutz J."/>
            <person name="Wang H."/>
            <person name="Percifield R."/>
            <person name="Hawkins J."/>
            <person name="Pontaroli A.C."/>
            <person name="Estep M."/>
            <person name="Feng L."/>
            <person name="Vaughn J.N."/>
            <person name="Grimwood J."/>
            <person name="Jenkins J."/>
            <person name="Barry K."/>
            <person name="Lindquist E."/>
            <person name="Hellsten U."/>
            <person name="Deshpande S."/>
            <person name="Wang X."/>
            <person name="Wu X."/>
            <person name="Mitros T."/>
            <person name="Triplett J."/>
            <person name="Yang X."/>
            <person name="Ye C.Y."/>
            <person name="Mauro-Herrera M."/>
            <person name="Wang L."/>
            <person name="Li P."/>
            <person name="Sharma M."/>
            <person name="Sharma R."/>
            <person name="Ronald P.C."/>
            <person name="Panaud O."/>
            <person name="Kellogg E.A."/>
            <person name="Brutnell T.P."/>
            <person name="Doust A.N."/>
            <person name="Tuskan G.A."/>
            <person name="Rokhsar D."/>
            <person name="Devos K.M."/>
        </authorList>
    </citation>
    <scope>NUCLEOTIDE SEQUENCE [LARGE SCALE GENOMIC DNA]</scope>
    <source>
        <strain evidence="4">cv. Yugu1</strain>
    </source>
</reference>
<name>K4AGA9_SETIT</name>
<reference evidence="3" key="2">
    <citation type="submission" date="2018-08" db="UniProtKB">
        <authorList>
            <consortium name="EnsemblPlants"/>
        </authorList>
    </citation>
    <scope>IDENTIFICATION</scope>
    <source>
        <strain evidence="3">Yugu1</strain>
    </source>
</reference>
<organism evidence="3 4">
    <name type="scientific">Setaria italica</name>
    <name type="common">Foxtail millet</name>
    <name type="synonym">Panicum italicum</name>
    <dbReference type="NCBI Taxonomy" id="4555"/>
    <lineage>
        <taxon>Eukaryota</taxon>
        <taxon>Viridiplantae</taxon>
        <taxon>Streptophyta</taxon>
        <taxon>Embryophyta</taxon>
        <taxon>Tracheophyta</taxon>
        <taxon>Spermatophyta</taxon>
        <taxon>Magnoliopsida</taxon>
        <taxon>Liliopsida</taxon>
        <taxon>Poales</taxon>
        <taxon>Poaceae</taxon>
        <taxon>PACMAD clade</taxon>
        <taxon>Panicoideae</taxon>
        <taxon>Panicodae</taxon>
        <taxon>Paniceae</taxon>
        <taxon>Cenchrinae</taxon>
        <taxon>Setaria</taxon>
    </lineage>
</organism>
<evidence type="ECO:0000313" key="4">
    <source>
        <dbReference type="Proteomes" id="UP000004995"/>
    </source>
</evidence>
<feature type="region of interest" description="Disordered" evidence="1">
    <location>
        <begin position="20"/>
        <end position="40"/>
    </location>
</feature>
<dbReference type="EnsemblPlants" id="KQK90543">
    <property type="protein sequence ID" value="KQK90543"/>
    <property type="gene ID" value="SETIT_037916mg"/>
</dbReference>
<proteinExistence type="predicted"/>
<dbReference type="InParanoid" id="K4AGA9"/>
<evidence type="ECO:0000256" key="1">
    <source>
        <dbReference type="SAM" id="MobiDB-lite"/>
    </source>
</evidence>
<feature type="compositionally biased region" description="Low complexity" evidence="1">
    <location>
        <begin position="23"/>
        <end position="37"/>
    </location>
</feature>